<gene>
    <name evidence="1" type="ORF">C4F50_17875</name>
</gene>
<dbReference type="Proteomes" id="UP000640614">
    <property type="component" value="Unassembled WGS sequence"/>
</dbReference>
<proteinExistence type="predicted"/>
<dbReference type="RefSeq" id="WP_194139968.1">
    <property type="nucleotide sequence ID" value="NZ_PRDM01000004.1"/>
</dbReference>
<organism evidence="1 2">
    <name type="scientific">Flavobacterium hungaricum</name>
    <dbReference type="NCBI Taxonomy" id="2082725"/>
    <lineage>
        <taxon>Bacteria</taxon>
        <taxon>Pseudomonadati</taxon>
        <taxon>Bacteroidota</taxon>
        <taxon>Flavobacteriia</taxon>
        <taxon>Flavobacteriales</taxon>
        <taxon>Flavobacteriaceae</taxon>
        <taxon>Flavobacterium</taxon>
    </lineage>
</organism>
<reference evidence="1 2" key="1">
    <citation type="submission" date="2018-07" db="EMBL/GenBank/DDBJ databases">
        <title>Genome assembly of strain KB82.</title>
        <authorList>
            <person name="Kukolya J."/>
            <person name="Horvath B."/>
            <person name="Nagy I."/>
            <person name="Toth A."/>
        </authorList>
    </citation>
    <scope>NUCLEOTIDE SEQUENCE [LARGE SCALE GENOMIC DNA]</scope>
    <source>
        <strain evidence="1 2">Kb82</strain>
    </source>
</reference>
<protein>
    <recommendedName>
        <fullName evidence="3">Carboxypeptidase regulatory-like domain-containing protein</fullName>
    </recommendedName>
</protein>
<evidence type="ECO:0008006" key="3">
    <source>
        <dbReference type="Google" id="ProtNLM"/>
    </source>
</evidence>
<sequence>MKNKTCHIGIILFIIILFSNCTKQHGYIKDIETNLPIQGVLLTDCIDKQNYTTTDENGMFSFINCNDLSISKKFYKSDTLKKHGCKPSGKCFNGHVFYMTPNKSEVR</sequence>
<name>A0ABR9TPT8_9FLAO</name>
<accession>A0ABR9TPT8</accession>
<keyword evidence="2" id="KW-1185">Reference proteome</keyword>
<dbReference type="EMBL" id="PRDM01000004">
    <property type="protein sequence ID" value="MBE8726789.1"/>
    <property type="molecule type" value="Genomic_DNA"/>
</dbReference>
<evidence type="ECO:0000313" key="1">
    <source>
        <dbReference type="EMBL" id="MBE8726789.1"/>
    </source>
</evidence>
<evidence type="ECO:0000313" key="2">
    <source>
        <dbReference type="Proteomes" id="UP000640614"/>
    </source>
</evidence>
<comment type="caution">
    <text evidence="1">The sequence shown here is derived from an EMBL/GenBank/DDBJ whole genome shotgun (WGS) entry which is preliminary data.</text>
</comment>